<dbReference type="GO" id="GO:0005975">
    <property type="term" value="P:carbohydrate metabolic process"/>
    <property type="evidence" value="ECO:0007669"/>
    <property type="project" value="InterPro"/>
</dbReference>
<accession>X1TLX7</accession>
<evidence type="ECO:0000313" key="2">
    <source>
        <dbReference type="EMBL" id="GAJ06348.1"/>
    </source>
</evidence>
<keyword evidence="1" id="KW-0378">Hydrolase</keyword>
<gene>
    <name evidence="2" type="ORF">S12H4_52237</name>
</gene>
<dbReference type="InterPro" id="IPR017853">
    <property type="entry name" value="GH"/>
</dbReference>
<dbReference type="GO" id="GO:0004553">
    <property type="term" value="F:hydrolase activity, hydrolyzing O-glycosyl compounds"/>
    <property type="evidence" value="ECO:0007669"/>
    <property type="project" value="InterPro"/>
</dbReference>
<dbReference type="Gene3D" id="3.20.20.300">
    <property type="entry name" value="Glycoside hydrolase, family 3, N-terminal domain"/>
    <property type="match status" value="1"/>
</dbReference>
<organism evidence="2">
    <name type="scientific">marine sediment metagenome</name>
    <dbReference type="NCBI Taxonomy" id="412755"/>
    <lineage>
        <taxon>unclassified sequences</taxon>
        <taxon>metagenomes</taxon>
        <taxon>ecological metagenomes</taxon>
    </lineage>
</organism>
<protein>
    <submittedName>
        <fullName evidence="2">Uncharacterized protein</fullName>
    </submittedName>
</protein>
<name>X1TLX7_9ZZZZ</name>
<evidence type="ECO:0000256" key="1">
    <source>
        <dbReference type="ARBA" id="ARBA00022801"/>
    </source>
</evidence>
<comment type="caution">
    <text evidence="2">The sequence shown here is derived from an EMBL/GenBank/DDBJ whole genome shotgun (WGS) entry which is preliminary data.</text>
</comment>
<reference evidence="2" key="1">
    <citation type="journal article" date="2014" name="Front. Microbiol.">
        <title>High frequency of phylogenetically diverse reductive dehalogenase-homologous genes in deep subseafloor sedimentary metagenomes.</title>
        <authorList>
            <person name="Kawai M."/>
            <person name="Futagami T."/>
            <person name="Toyoda A."/>
            <person name="Takaki Y."/>
            <person name="Nishi S."/>
            <person name="Hori S."/>
            <person name="Arai W."/>
            <person name="Tsubouchi T."/>
            <person name="Morono Y."/>
            <person name="Uchiyama I."/>
            <person name="Ito T."/>
            <person name="Fujiyama A."/>
            <person name="Inagaki F."/>
            <person name="Takami H."/>
        </authorList>
    </citation>
    <scope>NUCLEOTIDE SEQUENCE</scope>
    <source>
        <strain evidence="2">Expedition CK06-06</strain>
    </source>
</reference>
<sequence>GKYCGHNPHLLRDILKKDWNFKGFVITDFAWGIRYHIDQ</sequence>
<feature type="non-terminal residue" evidence="2">
    <location>
        <position position="1"/>
    </location>
</feature>
<dbReference type="EMBL" id="BARW01033120">
    <property type="protein sequence ID" value="GAJ06348.1"/>
    <property type="molecule type" value="Genomic_DNA"/>
</dbReference>
<proteinExistence type="predicted"/>
<dbReference type="InterPro" id="IPR036962">
    <property type="entry name" value="Glyco_hydro_3_N_sf"/>
</dbReference>
<dbReference type="SUPFAM" id="SSF51445">
    <property type="entry name" value="(Trans)glycosidases"/>
    <property type="match status" value="1"/>
</dbReference>
<dbReference type="AlphaFoldDB" id="X1TLX7"/>